<dbReference type="RefSeq" id="WP_346784120.1">
    <property type="nucleotide sequence ID" value="NZ_JBDLBR010000002.1"/>
</dbReference>
<evidence type="ECO:0000313" key="2">
    <source>
        <dbReference type="Proteomes" id="UP001484535"/>
    </source>
</evidence>
<proteinExistence type="predicted"/>
<sequence length="120" mass="13028">MPITIQPNNKAGLQLSSDVETVIALPSRALREGFVVALSDGTLLRRHYDPKLRECNFVVAVEGSGSISIVRGSGGDTVRLSAQIDWIVIAAGDHALHPADDCDNDLQQEFRFADKDRRAA</sequence>
<dbReference type="EMBL" id="JBDLBR010000002">
    <property type="protein sequence ID" value="MEN7536669.1"/>
    <property type="molecule type" value="Genomic_DNA"/>
</dbReference>
<accession>A0ABV0CUX5</accession>
<evidence type="ECO:0008006" key="3">
    <source>
        <dbReference type="Google" id="ProtNLM"/>
    </source>
</evidence>
<keyword evidence="2" id="KW-1185">Reference proteome</keyword>
<comment type="caution">
    <text evidence="1">The sequence shown here is derived from an EMBL/GenBank/DDBJ whole genome shotgun (WGS) entry which is preliminary data.</text>
</comment>
<protein>
    <recommendedName>
        <fullName evidence="3">Cupin</fullName>
    </recommendedName>
</protein>
<evidence type="ECO:0000313" key="1">
    <source>
        <dbReference type="EMBL" id="MEN7536669.1"/>
    </source>
</evidence>
<organism evidence="1 2">
    <name type="scientific">Aurantiacibacter flavus</name>
    <dbReference type="NCBI Taxonomy" id="3145232"/>
    <lineage>
        <taxon>Bacteria</taxon>
        <taxon>Pseudomonadati</taxon>
        <taxon>Pseudomonadota</taxon>
        <taxon>Alphaproteobacteria</taxon>
        <taxon>Sphingomonadales</taxon>
        <taxon>Erythrobacteraceae</taxon>
        <taxon>Aurantiacibacter</taxon>
    </lineage>
</organism>
<name>A0ABV0CUX5_9SPHN</name>
<reference evidence="1 2" key="1">
    <citation type="submission" date="2024-05" db="EMBL/GenBank/DDBJ databases">
        <authorList>
            <person name="Park S."/>
        </authorList>
    </citation>
    <scope>NUCLEOTIDE SEQUENCE [LARGE SCALE GENOMIC DNA]</scope>
    <source>
        <strain evidence="1 2">DGU5</strain>
    </source>
</reference>
<dbReference type="Proteomes" id="UP001484535">
    <property type="component" value="Unassembled WGS sequence"/>
</dbReference>
<gene>
    <name evidence="1" type="ORF">ABDJ38_05740</name>
</gene>